<comment type="caution">
    <text evidence="2">The sequence shown here is derived from an EMBL/GenBank/DDBJ whole genome shotgun (WGS) entry which is preliminary data.</text>
</comment>
<accession>A0A972SI60</accession>
<reference evidence="2 3" key="1">
    <citation type="submission" date="2019-11" db="EMBL/GenBank/DDBJ databases">
        <title>Metabolism of dissolved organic matter in forest soils.</title>
        <authorList>
            <person name="Cyle K.T."/>
            <person name="Wilhelm R.C."/>
            <person name="Martinez C.E."/>
        </authorList>
    </citation>
    <scope>NUCLEOTIDE SEQUENCE [LARGE SCALE GENOMIC DNA]</scope>
    <source>
        <strain evidence="2 3">5N</strain>
    </source>
</reference>
<keyword evidence="3" id="KW-1185">Reference proteome</keyword>
<dbReference type="AlphaFoldDB" id="A0A972SI60"/>
<feature type="region of interest" description="Disordered" evidence="1">
    <location>
        <begin position="87"/>
        <end position="106"/>
    </location>
</feature>
<sequence length="133" mass="14988">MVAPQPRWTATIYQAQERARSLQTLIDGGIDPREHEAEQKAAHEARQAAKHRQDVTVGEAWAHYLEHLRTKISPKTKKPRSERYITDHINLSSPGGGIAKRGGKEKVRGPLRSCNAGCPKLQQRAWPPGWRVK</sequence>
<dbReference type="RefSeq" id="WP_172165220.1">
    <property type="nucleotide sequence ID" value="NZ_WOEZ01000071.1"/>
</dbReference>
<evidence type="ECO:0000256" key="1">
    <source>
        <dbReference type="SAM" id="MobiDB-lite"/>
    </source>
</evidence>
<name>A0A972SI60_9BURK</name>
<evidence type="ECO:0000313" key="3">
    <source>
        <dbReference type="Proteomes" id="UP000655523"/>
    </source>
</evidence>
<organism evidence="2 3">
    <name type="scientific">Paraburkholderia elongata</name>
    <dbReference type="NCBI Taxonomy" id="2675747"/>
    <lineage>
        <taxon>Bacteria</taxon>
        <taxon>Pseudomonadati</taxon>
        <taxon>Pseudomonadota</taxon>
        <taxon>Betaproteobacteria</taxon>
        <taxon>Burkholderiales</taxon>
        <taxon>Burkholderiaceae</taxon>
        <taxon>Paraburkholderia</taxon>
    </lineage>
</organism>
<gene>
    <name evidence="2" type="ORF">GNZ13_14215</name>
</gene>
<protein>
    <recommendedName>
        <fullName evidence="4">Integrase DNA-binding domain-containing protein</fullName>
    </recommendedName>
</protein>
<dbReference type="Proteomes" id="UP000655523">
    <property type="component" value="Unassembled WGS sequence"/>
</dbReference>
<evidence type="ECO:0000313" key="2">
    <source>
        <dbReference type="EMBL" id="NPT55724.1"/>
    </source>
</evidence>
<dbReference type="EMBL" id="WOEZ01000071">
    <property type="protein sequence ID" value="NPT55724.1"/>
    <property type="molecule type" value="Genomic_DNA"/>
</dbReference>
<evidence type="ECO:0008006" key="4">
    <source>
        <dbReference type="Google" id="ProtNLM"/>
    </source>
</evidence>
<proteinExistence type="predicted"/>